<evidence type="ECO:0000313" key="8">
    <source>
        <dbReference type="EMBL" id="SIS62983.1"/>
    </source>
</evidence>
<gene>
    <name evidence="7" type="primary">mltG</name>
    <name evidence="8" type="ORF">SAMN05421790_103172</name>
</gene>
<comment type="function">
    <text evidence="7">Functions as a peptidoglycan terminase that cleaves nascent peptidoglycan strands endolytically to terminate their elongation.</text>
</comment>
<dbReference type="OrthoDB" id="9814591at2"/>
<dbReference type="InterPro" id="IPR003770">
    <property type="entry name" value="MLTG-like"/>
</dbReference>
<evidence type="ECO:0000256" key="6">
    <source>
        <dbReference type="ARBA" id="ARBA00023316"/>
    </source>
</evidence>
<evidence type="ECO:0000256" key="3">
    <source>
        <dbReference type="ARBA" id="ARBA00022989"/>
    </source>
</evidence>
<keyword evidence="5 7" id="KW-0456">Lyase</keyword>
<dbReference type="GO" id="GO:0005886">
    <property type="term" value="C:plasma membrane"/>
    <property type="evidence" value="ECO:0007669"/>
    <property type="project" value="UniProtKB-UniRule"/>
</dbReference>
<proteinExistence type="inferred from homology"/>
<evidence type="ECO:0000256" key="5">
    <source>
        <dbReference type="ARBA" id="ARBA00023239"/>
    </source>
</evidence>
<dbReference type="Proteomes" id="UP000186795">
    <property type="component" value="Unassembled WGS sequence"/>
</dbReference>
<comment type="similarity">
    <text evidence="7">Belongs to the transglycosylase MltG family.</text>
</comment>
<dbReference type="PANTHER" id="PTHR30518">
    <property type="entry name" value="ENDOLYTIC MUREIN TRANSGLYCOSYLASE"/>
    <property type="match status" value="1"/>
</dbReference>
<evidence type="ECO:0000256" key="1">
    <source>
        <dbReference type="ARBA" id="ARBA00022475"/>
    </source>
</evidence>
<evidence type="ECO:0000256" key="4">
    <source>
        <dbReference type="ARBA" id="ARBA00023136"/>
    </source>
</evidence>
<dbReference type="HAMAP" id="MF_02065">
    <property type="entry name" value="MltG"/>
    <property type="match status" value="1"/>
</dbReference>
<dbReference type="GO" id="GO:0071555">
    <property type="term" value="P:cell wall organization"/>
    <property type="evidence" value="ECO:0007669"/>
    <property type="project" value="UniProtKB-KW"/>
</dbReference>
<dbReference type="GO" id="GO:0008932">
    <property type="term" value="F:lytic endotransglycosylase activity"/>
    <property type="evidence" value="ECO:0007669"/>
    <property type="project" value="UniProtKB-UniRule"/>
</dbReference>
<dbReference type="Gene3D" id="3.30.160.60">
    <property type="entry name" value="Classic Zinc Finger"/>
    <property type="match status" value="1"/>
</dbReference>
<protein>
    <recommendedName>
        <fullName evidence="7">Endolytic murein transglycosylase</fullName>
        <ecNumber evidence="7">4.2.2.29</ecNumber>
    </recommendedName>
    <alternativeName>
        <fullName evidence="7">Peptidoglycan lytic transglycosylase</fullName>
    </alternativeName>
    <alternativeName>
        <fullName evidence="7">Peptidoglycan polymerization terminase</fullName>
    </alternativeName>
</protein>
<dbReference type="RefSeq" id="WP_009709656.1">
    <property type="nucleotide sequence ID" value="NZ_CP048103.1"/>
</dbReference>
<keyword evidence="3 7" id="KW-1133">Transmembrane helix</keyword>
<keyword evidence="1 7" id="KW-1003">Cell membrane</keyword>
<keyword evidence="9" id="KW-1185">Reference proteome</keyword>
<dbReference type="EMBL" id="FTOD01000003">
    <property type="protein sequence ID" value="SIS62983.1"/>
    <property type="molecule type" value="Genomic_DNA"/>
</dbReference>
<evidence type="ECO:0000313" key="9">
    <source>
        <dbReference type="Proteomes" id="UP000186795"/>
    </source>
</evidence>
<dbReference type="Gene3D" id="3.30.1490.480">
    <property type="entry name" value="Endolytic murein transglycosylase"/>
    <property type="match status" value="1"/>
</dbReference>
<sequence length="348" mass="39960">MKWLLRLFFTFLMVGLFSALGYWYVEHSLSPSSVKQPVEVEVKPGDSILNVGRELERKELIKDDFLFVAYAFLKGRTKDLKAGVYEVPPGSGTPEILNIFTDGSQNVMRLTVPEGFTAEKIAAVLDKKGLDGDEFLQAVNRKEDYPDSFVKEIPSDRKRRYQLEGYLYPITYNLPKGTDSKHLVQKMLQQFERNMEREGIRPKLKEQNLTMDEWVTIASIIEREGKVEEEFPRIAGVIYNRLKVGKKLQVDATVQYALGEQKARLLYKDLEIKSPYNTYRIKGLPPGPISNPGPKALRAALEPEKHPYFYYVTRKDGSGLHYFARTEKEHLQNIERSKKEAAKEDGSQ</sequence>
<dbReference type="Pfam" id="PF02618">
    <property type="entry name" value="YceG"/>
    <property type="match status" value="1"/>
</dbReference>
<evidence type="ECO:0000256" key="2">
    <source>
        <dbReference type="ARBA" id="ARBA00022692"/>
    </source>
</evidence>
<keyword evidence="4 7" id="KW-0472">Membrane</keyword>
<dbReference type="EC" id="4.2.2.29" evidence="7"/>
<dbReference type="CDD" id="cd08010">
    <property type="entry name" value="MltG_like"/>
    <property type="match status" value="1"/>
</dbReference>
<dbReference type="GO" id="GO:0009252">
    <property type="term" value="P:peptidoglycan biosynthetic process"/>
    <property type="evidence" value="ECO:0007669"/>
    <property type="project" value="UniProtKB-UniRule"/>
</dbReference>
<accession>A0A1N7KN10</accession>
<feature type="site" description="Important for catalytic activity" evidence="7">
    <location>
        <position position="224"/>
    </location>
</feature>
<comment type="catalytic activity">
    <reaction evidence="7">
        <text>a peptidoglycan chain = a peptidoglycan chain with N-acetyl-1,6-anhydromuramyl-[peptide] at the reducing end + a peptidoglycan chain with N-acetylglucosamine at the non-reducing end.</text>
        <dbReference type="EC" id="4.2.2.29"/>
    </reaction>
</comment>
<name>A0A1N7KN10_9BACL</name>
<organism evidence="8 9">
    <name type="scientific">Kroppenstedtia eburnea</name>
    <dbReference type="NCBI Taxonomy" id="714067"/>
    <lineage>
        <taxon>Bacteria</taxon>
        <taxon>Bacillati</taxon>
        <taxon>Bacillota</taxon>
        <taxon>Bacilli</taxon>
        <taxon>Bacillales</taxon>
        <taxon>Thermoactinomycetaceae</taxon>
        <taxon>Kroppenstedtia</taxon>
    </lineage>
</organism>
<dbReference type="PANTHER" id="PTHR30518:SF2">
    <property type="entry name" value="ENDOLYTIC MUREIN TRANSGLYCOSYLASE"/>
    <property type="match status" value="1"/>
</dbReference>
<dbReference type="AlphaFoldDB" id="A0A1N7KN10"/>
<evidence type="ECO:0000256" key="7">
    <source>
        <dbReference type="HAMAP-Rule" id="MF_02065"/>
    </source>
</evidence>
<reference evidence="9" key="1">
    <citation type="submission" date="2017-01" db="EMBL/GenBank/DDBJ databases">
        <authorList>
            <person name="Varghese N."/>
            <person name="Submissions S."/>
        </authorList>
    </citation>
    <scope>NUCLEOTIDE SEQUENCE [LARGE SCALE GENOMIC DNA]</scope>
    <source>
        <strain evidence="9">DSM 45196</strain>
    </source>
</reference>
<keyword evidence="6 7" id="KW-0961">Cell wall biogenesis/degradation</keyword>
<keyword evidence="2 7" id="KW-0812">Transmembrane</keyword>
<dbReference type="NCBIfam" id="TIGR00247">
    <property type="entry name" value="endolytic transglycosylase MltG"/>
    <property type="match status" value="1"/>
</dbReference>